<evidence type="ECO:0000256" key="3">
    <source>
        <dbReference type="ARBA" id="ARBA00022730"/>
    </source>
</evidence>
<comment type="caution">
    <text evidence="5">The sequence shown here is derived from an EMBL/GenBank/DDBJ whole genome shotgun (WGS) entry which is preliminary data.</text>
</comment>
<dbReference type="EMBL" id="JBBPCO010000005">
    <property type="protein sequence ID" value="MEK8089425.1"/>
    <property type="molecule type" value="Genomic_DNA"/>
</dbReference>
<accession>A0ABU9D7A9</accession>
<dbReference type="PIRSF" id="PIRSF016183">
    <property type="entry name" value="UCP016183"/>
    <property type="match status" value="1"/>
</dbReference>
<evidence type="ECO:0000256" key="1">
    <source>
        <dbReference type="ARBA" id="ARBA00022490"/>
    </source>
</evidence>
<evidence type="ECO:0000313" key="6">
    <source>
        <dbReference type="Proteomes" id="UP001446205"/>
    </source>
</evidence>
<dbReference type="CDD" id="cd16331">
    <property type="entry name" value="YjgA-like"/>
    <property type="match status" value="1"/>
</dbReference>
<keyword evidence="4" id="KW-0694">RNA-binding</keyword>
<organism evidence="5 6">
    <name type="scientific">Thermithiobacillus plumbiphilus</name>
    <dbReference type="NCBI Taxonomy" id="1729899"/>
    <lineage>
        <taxon>Bacteria</taxon>
        <taxon>Pseudomonadati</taxon>
        <taxon>Pseudomonadota</taxon>
        <taxon>Acidithiobacillia</taxon>
        <taxon>Acidithiobacillales</taxon>
        <taxon>Thermithiobacillaceae</taxon>
        <taxon>Thermithiobacillus</taxon>
    </lineage>
</organism>
<keyword evidence="6" id="KW-1185">Reference proteome</keyword>
<reference evidence="5 6" key="1">
    <citation type="submission" date="2024-04" db="EMBL/GenBank/DDBJ databases">
        <authorList>
            <person name="Abashina T."/>
            <person name="Shaikin A."/>
        </authorList>
    </citation>
    <scope>NUCLEOTIDE SEQUENCE [LARGE SCALE GENOMIC DNA]</scope>
    <source>
        <strain evidence="5 6">AAFK</strain>
    </source>
</reference>
<dbReference type="InterPro" id="IPR023153">
    <property type="entry name" value="DarP_sf"/>
</dbReference>
<keyword evidence="3" id="KW-0699">rRNA-binding</keyword>
<name>A0ABU9D7A9_9PROT</name>
<dbReference type="Gene3D" id="1.10.60.30">
    <property type="entry name" value="PSPTO4464-like domains"/>
    <property type="match status" value="2"/>
</dbReference>
<dbReference type="PANTHER" id="PTHR38101">
    <property type="entry name" value="UPF0307 PROTEIN YJGA"/>
    <property type="match status" value="1"/>
</dbReference>
<dbReference type="NCBIfam" id="NF003593">
    <property type="entry name" value="PRK05255.1-1"/>
    <property type="match status" value="1"/>
</dbReference>
<dbReference type="Proteomes" id="UP001446205">
    <property type="component" value="Unassembled WGS sequence"/>
</dbReference>
<evidence type="ECO:0000256" key="4">
    <source>
        <dbReference type="ARBA" id="ARBA00022884"/>
    </source>
</evidence>
<proteinExistence type="predicted"/>
<protein>
    <submittedName>
        <fullName evidence="5">Ribosome biogenesis factor YjgA</fullName>
    </submittedName>
</protein>
<dbReference type="RefSeq" id="WP_341370484.1">
    <property type="nucleotide sequence ID" value="NZ_JBBPCO010000005.1"/>
</dbReference>
<evidence type="ECO:0000313" key="5">
    <source>
        <dbReference type="EMBL" id="MEK8089425.1"/>
    </source>
</evidence>
<dbReference type="InterPro" id="IPR006839">
    <property type="entry name" value="DarP"/>
</dbReference>
<sequence length="174" mass="19766">MTQPPQAPDEFNSRSLRKREAHAREALASILAELNPVQRGQLPLPEHLAHAVTELDRVREHGARKRQLKYVGRLLRELDEAAFEAIQARLDAIRQDRNRAAAAFHALERWRERLLQEGQPALDAWCARYPATDRALLMQRLAEVKAAQGATTPDPAPARQLFRDLRSWMDAGTV</sequence>
<keyword evidence="1" id="KW-0963">Cytoplasm</keyword>
<dbReference type="PANTHER" id="PTHR38101:SF1">
    <property type="entry name" value="UPF0307 PROTEIN YJGA"/>
    <property type="match status" value="1"/>
</dbReference>
<keyword evidence="2" id="KW-0690">Ribosome biogenesis</keyword>
<dbReference type="SUPFAM" id="SSF158710">
    <property type="entry name" value="PSPTO4464-like"/>
    <property type="match status" value="1"/>
</dbReference>
<gene>
    <name evidence="5" type="primary">yjgA</name>
    <name evidence="5" type="ORF">WOB96_06555</name>
</gene>
<evidence type="ECO:0000256" key="2">
    <source>
        <dbReference type="ARBA" id="ARBA00022517"/>
    </source>
</evidence>
<dbReference type="Pfam" id="PF04751">
    <property type="entry name" value="DarP"/>
    <property type="match status" value="1"/>
</dbReference>